<evidence type="ECO:0000313" key="2">
    <source>
        <dbReference type="EMBL" id="KAJ4369251.1"/>
    </source>
</evidence>
<proteinExistence type="predicted"/>
<dbReference type="AlphaFoldDB" id="A0A9W8Y7P8"/>
<organism evidence="2 3">
    <name type="scientific">Neocucurbitaria cava</name>
    <dbReference type="NCBI Taxonomy" id="798079"/>
    <lineage>
        <taxon>Eukaryota</taxon>
        <taxon>Fungi</taxon>
        <taxon>Dikarya</taxon>
        <taxon>Ascomycota</taxon>
        <taxon>Pezizomycotina</taxon>
        <taxon>Dothideomycetes</taxon>
        <taxon>Pleosporomycetidae</taxon>
        <taxon>Pleosporales</taxon>
        <taxon>Pleosporineae</taxon>
        <taxon>Cucurbitariaceae</taxon>
        <taxon>Neocucurbitaria</taxon>
    </lineage>
</organism>
<protein>
    <recommendedName>
        <fullName evidence="1">DNA2/NAM7 helicase-like C-terminal domain-containing protein</fullName>
    </recommendedName>
</protein>
<name>A0A9W8Y7P8_9PLEO</name>
<dbReference type="Proteomes" id="UP001140560">
    <property type="component" value="Unassembled WGS sequence"/>
</dbReference>
<dbReference type="EMBL" id="JAPEUY010000010">
    <property type="protein sequence ID" value="KAJ4369251.1"/>
    <property type="molecule type" value="Genomic_DNA"/>
</dbReference>
<evidence type="ECO:0000313" key="3">
    <source>
        <dbReference type="Proteomes" id="UP001140560"/>
    </source>
</evidence>
<dbReference type="OrthoDB" id="6513042at2759"/>
<reference evidence="2" key="1">
    <citation type="submission" date="2022-10" db="EMBL/GenBank/DDBJ databases">
        <title>Tapping the CABI collections for fungal endophytes: first genome assemblies for Collariella, Neodidymelliopsis, Ascochyta clinopodiicola, Didymella pomorum, Didymosphaeria variabile, Neocosmospora piperis and Neocucurbitaria cava.</title>
        <authorList>
            <person name="Hill R."/>
        </authorList>
    </citation>
    <scope>NUCLEOTIDE SEQUENCE</scope>
    <source>
        <strain evidence="2">IMI 356814</strain>
    </source>
</reference>
<dbReference type="Pfam" id="PF13087">
    <property type="entry name" value="AAA_12"/>
    <property type="match status" value="1"/>
</dbReference>
<keyword evidence="3" id="KW-1185">Reference proteome</keyword>
<evidence type="ECO:0000259" key="1">
    <source>
        <dbReference type="Pfam" id="PF13087"/>
    </source>
</evidence>
<accession>A0A9W8Y7P8</accession>
<comment type="caution">
    <text evidence="2">The sequence shown here is derived from an EMBL/GenBank/DDBJ whole genome shotgun (WGS) entry which is preliminary data.</text>
</comment>
<dbReference type="SUPFAM" id="SSF52540">
    <property type="entry name" value="P-loop containing nucleoside triphosphate hydrolases"/>
    <property type="match status" value="1"/>
</dbReference>
<sequence>MHMVPECVGENNVQVSTMYGYEVGKIREYLAGWGRQGFHVQTVDSFQGKEDQIIVVHCSAARKTRQNPIGFLTDLRRLNVP</sequence>
<gene>
    <name evidence="2" type="ORF">N0V83_006336</name>
</gene>
<feature type="domain" description="DNA2/NAM7 helicase-like C-terminal" evidence="1">
    <location>
        <begin position="5"/>
        <end position="80"/>
    </location>
</feature>
<dbReference type="Gene3D" id="3.40.50.300">
    <property type="entry name" value="P-loop containing nucleotide triphosphate hydrolases"/>
    <property type="match status" value="1"/>
</dbReference>
<dbReference type="InterPro" id="IPR027417">
    <property type="entry name" value="P-loop_NTPase"/>
</dbReference>
<dbReference type="InterPro" id="IPR041679">
    <property type="entry name" value="DNA2/NAM7-like_C"/>
</dbReference>